<gene>
    <name evidence="2" type="ORF">A3C88_01925</name>
</gene>
<accession>A0A1F8FVF1</accession>
<dbReference type="STRING" id="1802685.A3C88_01925"/>
<evidence type="ECO:0000313" key="3">
    <source>
        <dbReference type="Proteomes" id="UP000178117"/>
    </source>
</evidence>
<proteinExistence type="predicted"/>
<organism evidence="2 3">
    <name type="scientific">Candidatus Yanofskybacteria bacterium RIFCSPHIGHO2_02_FULL_50_12</name>
    <dbReference type="NCBI Taxonomy" id="1802685"/>
    <lineage>
        <taxon>Bacteria</taxon>
        <taxon>Candidatus Yanofskyibacteriota</taxon>
    </lineage>
</organism>
<name>A0A1F8FVF1_9BACT</name>
<keyword evidence="1" id="KW-0472">Membrane</keyword>
<evidence type="ECO:0000313" key="2">
    <source>
        <dbReference type="EMBL" id="OGN16548.1"/>
    </source>
</evidence>
<protein>
    <submittedName>
        <fullName evidence="2">Uncharacterized protein</fullName>
    </submittedName>
</protein>
<reference evidence="2 3" key="1">
    <citation type="journal article" date="2016" name="Nat. Commun.">
        <title>Thousands of microbial genomes shed light on interconnected biogeochemical processes in an aquifer system.</title>
        <authorList>
            <person name="Anantharaman K."/>
            <person name="Brown C.T."/>
            <person name="Hug L.A."/>
            <person name="Sharon I."/>
            <person name="Castelle C.J."/>
            <person name="Probst A.J."/>
            <person name="Thomas B.C."/>
            <person name="Singh A."/>
            <person name="Wilkins M.J."/>
            <person name="Karaoz U."/>
            <person name="Brodie E.L."/>
            <person name="Williams K.H."/>
            <person name="Hubbard S.S."/>
            <person name="Banfield J.F."/>
        </authorList>
    </citation>
    <scope>NUCLEOTIDE SEQUENCE [LARGE SCALE GENOMIC DNA]</scope>
</reference>
<dbReference type="EMBL" id="MGJZ01000030">
    <property type="protein sequence ID" value="OGN16548.1"/>
    <property type="molecule type" value="Genomic_DNA"/>
</dbReference>
<keyword evidence="1" id="KW-1133">Transmembrane helix</keyword>
<evidence type="ECO:0000256" key="1">
    <source>
        <dbReference type="SAM" id="Phobius"/>
    </source>
</evidence>
<keyword evidence="1" id="KW-0812">Transmembrane</keyword>
<dbReference type="AlphaFoldDB" id="A0A1F8FVF1"/>
<comment type="caution">
    <text evidence="2">The sequence shown here is derived from an EMBL/GenBank/DDBJ whole genome shotgun (WGS) entry which is preliminary data.</text>
</comment>
<feature type="transmembrane region" description="Helical" evidence="1">
    <location>
        <begin position="12"/>
        <end position="33"/>
    </location>
</feature>
<sequence>MRNPLTIQVESGLGAVFVLLFTGFFVSILFVAIRNFNSDTLALRASETQVKSISSTERQLIVRWMQDNQIELPKGKGYRHVIQQYPTRPWLKY</sequence>
<dbReference type="Proteomes" id="UP000178117">
    <property type="component" value="Unassembled WGS sequence"/>
</dbReference>